<dbReference type="AlphaFoldDB" id="A0A401M274"/>
<comment type="caution">
    <text evidence="1">The sequence shown here is derived from an EMBL/GenBank/DDBJ whole genome shotgun (WGS) entry which is preliminary data.</text>
</comment>
<dbReference type="Gene3D" id="2.60.40.1120">
    <property type="entry name" value="Carboxypeptidase-like, regulatory domain"/>
    <property type="match status" value="1"/>
</dbReference>
<gene>
    <name evidence="1" type="ORF">KGMB02408_47320</name>
</gene>
<evidence type="ECO:0008006" key="3">
    <source>
        <dbReference type="Google" id="ProtNLM"/>
    </source>
</evidence>
<reference evidence="1 2" key="1">
    <citation type="submission" date="2018-10" db="EMBL/GenBank/DDBJ databases">
        <title>Draft Genome Sequence of Bacteroides sp. KCTC 15687.</title>
        <authorList>
            <person name="Yu S.Y."/>
            <person name="Kim J.S."/>
            <person name="Oh B.S."/>
            <person name="Park S.H."/>
            <person name="Kang S.W."/>
            <person name="Park J.E."/>
            <person name="Choi S.H."/>
            <person name="Han K.I."/>
            <person name="Lee K.C."/>
            <person name="Eom M.K."/>
            <person name="Suh M.K."/>
            <person name="Lee D.H."/>
            <person name="Yoon H."/>
            <person name="Kim B."/>
            <person name="Yang S.J."/>
            <person name="Lee J.S."/>
            <person name="Lee J.H."/>
        </authorList>
    </citation>
    <scope>NUCLEOTIDE SEQUENCE [LARGE SCALE GENOMIC DNA]</scope>
    <source>
        <strain evidence="1 2">KCTC 15687</strain>
    </source>
</reference>
<dbReference type="Proteomes" id="UP000288079">
    <property type="component" value="Unassembled WGS sequence"/>
</dbReference>
<dbReference type="SUPFAM" id="SSF49464">
    <property type="entry name" value="Carboxypeptidase regulatory domain-like"/>
    <property type="match status" value="1"/>
</dbReference>
<protein>
    <recommendedName>
        <fullName evidence="3">TonB-dependent receptor plug domain-containing protein</fullName>
    </recommendedName>
</protein>
<name>A0A401M274_9BACE</name>
<sequence>MNMRNIILLFLLIVGWTSVVYAQNEQEKLEVTGIVTDAKNEPLVGVNVTAKNIPGFGAITDIDGRYKIKIPNYSYLVFSYVGFDKQEVFVKDKKNINIVMTETKATAIDEVVITGTGAQKKLTMTGAVTTVDVYGYVTYKGIRDA</sequence>
<evidence type="ECO:0000313" key="2">
    <source>
        <dbReference type="Proteomes" id="UP000288079"/>
    </source>
</evidence>
<evidence type="ECO:0000313" key="1">
    <source>
        <dbReference type="EMBL" id="GCB37787.1"/>
    </source>
</evidence>
<accession>A0A401M274</accession>
<organism evidence="1 2">
    <name type="scientific">Bacteroides faecalis</name>
    <dbReference type="NCBI Taxonomy" id="2447885"/>
    <lineage>
        <taxon>Bacteria</taxon>
        <taxon>Pseudomonadati</taxon>
        <taxon>Bacteroidota</taxon>
        <taxon>Bacteroidia</taxon>
        <taxon>Bacteroidales</taxon>
        <taxon>Bacteroidaceae</taxon>
        <taxon>Bacteroides</taxon>
    </lineage>
</organism>
<dbReference type="Pfam" id="PF13715">
    <property type="entry name" value="CarbopepD_reg_2"/>
    <property type="match status" value="1"/>
</dbReference>
<dbReference type="FunFam" id="2.60.40.1120:FF:000003">
    <property type="entry name" value="Outer membrane protein Omp121"/>
    <property type="match status" value="1"/>
</dbReference>
<keyword evidence="2" id="KW-1185">Reference proteome</keyword>
<dbReference type="InterPro" id="IPR008969">
    <property type="entry name" value="CarboxyPept-like_regulatory"/>
</dbReference>
<proteinExistence type="predicted"/>
<dbReference type="EMBL" id="BHWB01000042">
    <property type="protein sequence ID" value="GCB37787.1"/>
    <property type="molecule type" value="Genomic_DNA"/>
</dbReference>